<dbReference type="PROSITE" id="PS51143">
    <property type="entry name" value="MT_A70"/>
    <property type="match status" value="1"/>
</dbReference>
<dbReference type="InterPro" id="IPR029063">
    <property type="entry name" value="SAM-dependent_MTases_sf"/>
</dbReference>
<protein>
    <submittedName>
        <fullName evidence="2">MT-A70 family protein</fullName>
    </submittedName>
</protein>
<gene>
    <name evidence="2" type="ORF">OXYTRIMIC_640</name>
</gene>
<dbReference type="AlphaFoldDB" id="A0A073HX87"/>
<evidence type="ECO:0000313" key="2">
    <source>
        <dbReference type="EMBL" id="KEJ82608.1"/>
    </source>
</evidence>
<comment type="similarity">
    <text evidence="1">Belongs to the MT-A70-like family.</text>
</comment>
<dbReference type="PANTHER" id="PTHR12829:SF2">
    <property type="entry name" value="N6-ADENOSINE-METHYLTRANSFERASE MT-A70-LIKE"/>
    <property type="match status" value="1"/>
</dbReference>
<dbReference type="GO" id="GO:0008168">
    <property type="term" value="F:methyltransferase activity"/>
    <property type="evidence" value="ECO:0007669"/>
    <property type="project" value="TreeGrafter"/>
</dbReference>
<dbReference type="Pfam" id="PF05063">
    <property type="entry name" value="MT-A70"/>
    <property type="match status" value="1"/>
</dbReference>
<proteinExistence type="inferred from homology"/>
<dbReference type="SUPFAM" id="SSF53335">
    <property type="entry name" value="S-adenosyl-L-methionine-dependent methyltransferases"/>
    <property type="match status" value="1"/>
</dbReference>
<keyword evidence="3" id="KW-1185">Reference proteome</keyword>
<dbReference type="Proteomes" id="UP000053232">
    <property type="component" value="Unassembled WGS sequence"/>
</dbReference>
<dbReference type="GO" id="GO:0005634">
    <property type="term" value="C:nucleus"/>
    <property type="evidence" value="ECO:0007669"/>
    <property type="project" value="TreeGrafter"/>
</dbReference>
<accession>A0A073HX87</accession>
<sequence length="223" mass="26123">MSSKRQIKQREKIKQGKDGKYKCPHYKTCKEKYKGETKNAVYIHVSRDHQKQSLVIQAMKPFMCSCSKRYTRKSDLVYHQQQKKHSDAEIEAFEVDVRDTEEWIKLRNWAKEKYNGQLFDVIMSDPPHPDTGYKLGYGTMTDQEIMSVPIDLVQDRGFVFLWTTNAKKELCETYLKGRGYKMVTTVSWFKTDNGQDLISGLGKVFMHSKEECVVGMKDQECIY</sequence>
<dbReference type="PANTHER" id="PTHR12829">
    <property type="entry name" value="N6-ADENOSINE-METHYLTRANSFERASE"/>
    <property type="match status" value="1"/>
</dbReference>
<dbReference type="GO" id="GO:0036396">
    <property type="term" value="C:RNA N6-methyladenosine methyltransferase complex"/>
    <property type="evidence" value="ECO:0007669"/>
    <property type="project" value="TreeGrafter"/>
</dbReference>
<dbReference type="EMBL" id="ARYC01011726">
    <property type="protein sequence ID" value="KEJ82608.1"/>
    <property type="molecule type" value="Genomic_DNA"/>
</dbReference>
<evidence type="ECO:0000313" key="3">
    <source>
        <dbReference type="Proteomes" id="UP000053232"/>
    </source>
</evidence>
<organism evidence="2 3">
    <name type="scientific">Oxytricha trifallax</name>
    <dbReference type="NCBI Taxonomy" id="1172189"/>
    <lineage>
        <taxon>Eukaryota</taxon>
        <taxon>Sar</taxon>
        <taxon>Alveolata</taxon>
        <taxon>Ciliophora</taxon>
        <taxon>Intramacronucleata</taxon>
        <taxon>Spirotrichea</taxon>
        <taxon>Stichotrichia</taxon>
        <taxon>Sporadotrichida</taxon>
        <taxon>Oxytrichidae</taxon>
        <taxon>Oxytrichinae</taxon>
        <taxon>Oxytricha</taxon>
    </lineage>
</organism>
<comment type="caution">
    <text evidence="2">The sequence shown here is derived from an EMBL/GenBank/DDBJ whole genome shotgun (WGS) entry which is preliminary data.</text>
</comment>
<evidence type="ECO:0000256" key="1">
    <source>
        <dbReference type="PROSITE-ProRule" id="PRU00489"/>
    </source>
</evidence>
<reference evidence="3" key="1">
    <citation type="journal article" date="2014" name="Cell">
        <title>The Architecture of a Scrambled Genome Reveals Massive Levels of Genomic Rearrangement during Development.</title>
        <authorList>
            <person name="Chen X."/>
            <person name="Bracht J.R."/>
            <person name="Goldman A.D."/>
            <person name="Dolzhenko E."/>
            <person name="Clay D.M."/>
            <person name="Swart E.C."/>
            <person name="Perlman D.H."/>
            <person name="Doak T.G."/>
            <person name="Stuart A."/>
            <person name="Amemiya C.T."/>
            <person name="Sebra R.P."/>
            <person name="Landweber L.F."/>
        </authorList>
    </citation>
    <scope>NUCLEOTIDE SEQUENCE [LARGE SCALE GENOMIC DNA]</scope>
    <source>
        <strain evidence="3">JRB310</strain>
    </source>
</reference>
<name>A0A073HX87_9SPIT</name>
<dbReference type="InterPro" id="IPR007757">
    <property type="entry name" value="MT-A70-like"/>
</dbReference>